<organism evidence="2 3">
    <name type="scientific">Desulfoluna butyratoxydans</name>
    <dbReference type="NCBI Taxonomy" id="231438"/>
    <lineage>
        <taxon>Bacteria</taxon>
        <taxon>Pseudomonadati</taxon>
        <taxon>Thermodesulfobacteriota</taxon>
        <taxon>Desulfobacteria</taxon>
        <taxon>Desulfobacterales</taxon>
        <taxon>Desulfolunaceae</taxon>
        <taxon>Desulfoluna</taxon>
    </lineage>
</organism>
<reference evidence="2 3" key="1">
    <citation type="submission" date="2019-03" db="EMBL/GenBank/DDBJ databases">
        <authorList>
            <person name="Nijsse B."/>
        </authorList>
    </citation>
    <scope>NUCLEOTIDE SEQUENCE [LARGE SCALE GENOMIC DNA]</scope>
    <source>
        <strain evidence="2">Desulfoluna butyratoxydans MSL71</strain>
    </source>
</reference>
<dbReference type="Gene3D" id="3.30.460.10">
    <property type="entry name" value="Beta Polymerase, domain 2"/>
    <property type="match status" value="1"/>
</dbReference>
<proteinExistence type="predicted"/>
<dbReference type="InterPro" id="IPR041633">
    <property type="entry name" value="Polbeta"/>
</dbReference>
<dbReference type="Proteomes" id="UP000507962">
    <property type="component" value="Unassembled WGS sequence"/>
</dbReference>
<dbReference type="Pfam" id="PF18765">
    <property type="entry name" value="Polbeta"/>
    <property type="match status" value="1"/>
</dbReference>
<keyword evidence="3" id="KW-1185">Reference proteome</keyword>
<dbReference type="RefSeq" id="WP_218951009.1">
    <property type="nucleotide sequence ID" value="NZ_CAADHO010000003.1"/>
</dbReference>
<protein>
    <submittedName>
        <fullName evidence="2">Polymerase nucleotidyl transferase domain</fullName>
    </submittedName>
</protein>
<dbReference type="GO" id="GO:0016740">
    <property type="term" value="F:transferase activity"/>
    <property type="evidence" value="ECO:0007669"/>
    <property type="project" value="UniProtKB-KW"/>
</dbReference>
<evidence type="ECO:0000313" key="3">
    <source>
        <dbReference type="Proteomes" id="UP000507962"/>
    </source>
</evidence>
<evidence type="ECO:0000259" key="1">
    <source>
        <dbReference type="Pfam" id="PF18765"/>
    </source>
</evidence>
<sequence>MKRFGLKPSEIMAIQMAAARFPSVESILIFGSRAKGTEKAASDIDLAVKGEGVSPEEILKLKDILEEETLIPYFFDIIHYNTLQSPALRSHIHRVGKAIYRKTASS</sequence>
<feature type="domain" description="Polymerase beta nucleotidyltransferase" evidence="1">
    <location>
        <begin position="15"/>
        <end position="102"/>
    </location>
</feature>
<gene>
    <name evidence="2" type="ORF">MSL71_22520</name>
</gene>
<dbReference type="AlphaFoldDB" id="A0A4U8YTF3"/>
<name>A0A4U8YTF3_9BACT</name>
<evidence type="ECO:0000313" key="2">
    <source>
        <dbReference type="EMBL" id="VFQ44603.1"/>
    </source>
</evidence>
<dbReference type="EMBL" id="CAADHO010000003">
    <property type="protein sequence ID" value="VFQ44603.1"/>
    <property type="molecule type" value="Genomic_DNA"/>
</dbReference>
<dbReference type="SUPFAM" id="SSF81301">
    <property type="entry name" value="Nucleotidyltransferase"/>
    <property type="match status" value="1"/>
</dbReference>
<dbReference type="CDD" id="cd05403">
    <property type="entry name" value="NT_KNTase_like"/>
    <property type="match status" value="1"/>
</dbReference>
<keyword evidence="2" id="KW-0808">Transferase</keyword>
<dbReference type="InterPro" id="IPR043519">
    <property type="entry name" value="NT_sf"/>
</dbReference>
<accession>A0A4U8YTF3</accession>